<keyword evidence="2" id="KW-1185">Reference proteome</keyword>
<organism evidence="1 2">
    <name type="scientific">Hyalomma asiaticum</name>
    <name type="common">Tick</name>
    <dbReference type="NCBI Taxonomy" id="266040"/>
    <lineage>
        <taxon>Eukaryota</taxon>
        <taxon>Metazoa</taxon>
        <taxon>Ecdysozoa</taxon>
        <taxon>Arthropoda</taxon>
        <taxon>Chelicerata</taxon>
        <taxon>Arachnida</taxon>
        <taxon>Acari</taxon>
        <taxon>Parasitiformes</taxon>
        <taxon>Ixodida</taxon>
        <taxon>Ixodoidea</taxon>
        <taxon>Ixodidae</taxon>
        <taxon>Hyalomminae</taxon>
        <taxon>Hyalomma</taxon>
    </lineage>
</organism>
<comment type="caution">
    <text evidence="1">The sequence shown here is derived from an EMBL/GenBank/DDBJ whole genome shotgun (WGS) entry which is preliminary data.</text>
</comment>
<dbReference type="Proteomes" id="UP000821845">
    <property type="component" value="Chromosome 3"/>
</dbReference>
<reference evidence="1" key="1">
    <citation type="submission" date="2020-05" db="EMBL/GenBank/DDBJ databases">
        <title>Large-scale comparative analyses of tick genomes elucidate their genetic diversity and vector capacities.</title>
        <authorList>
            <person name="Jia N."/>
            <person name="Wang J."/>
            <person name="Shi W."/>
            <person name="Du L."/>
            <person name="Sun Y."/>
            <person name="Zhan W."/>
            <person name="Jiang J."/>
            <person name="Wang Q."/>
            <person name="Zhang B."/>
            <person name="Ji P."/>
            <person name="Sakyi L.B."/>
            <person name="Cui X."/>
            <person name="Yuan T."/>
            <person name="Jiang B."/>
            <person name="Yang W."/>
            <person name="Lam T.T.-Y."/>
            <person name="Chang Q."/>
            <person name="Ding S."/>
            <person name="Wang X."/>
            <person name="Zhu J."/>
            <person name="Ruan X."/>
            <person name="Zhao L."/>
            <person name="Wei J."/>
            <person name="Que T."/>
            <person name="Du C."/>
            <person name="Cheng J."/>
            <person name="Dai P."/>
            <person name="Han X."/>
            <person name="Huang E."/>
            <person name="Gao Y."/>
            <person name="Liu J."/>
            <person name="Shao H."/>
            <person name="Ye R."/>
            <person name="Li L."/>
            <person name="Wei W."/>
            <person name="Wang X."/>
            <person name="Wang C."/>
            <person name="Yang T."/>
            <person name="Huo Q."/>
            <person name="Li W."/>
            <person name="Guo W."/>
            <person name="Chen H."/>
            <person name="Zhou L."/>
            <person name="Ni X."/>
            <person name="Tian J."/>
            <person name="Zhou Y."/>
            <person name="Sheng Y."/>
            <person name="Liu T."/>
            <person name="Pan Y."/>
            <person name="Xia L."/>
            <person name="Li J."/>
            <person name="Zhao F."/>
            <person name="Cao W."/>
        </authorList>
    </citation>
    <scope>NUCLEOTIDE SEQUENCE</scope>
    <source>
        <strain evidence="1">Hyas-2018</strain>
    </source>
</reference>
<name>A0ACB7SM86_HYAAI</name>
<accession>A0ACB7SM86</accession>
<dbReference type="EMBL" id="CM023483">
    <property type="protein sequence ID" value="KAH6935141.1"/>
    <property type="molecule type" value="Genomic_DNA"/>
</dbReference>
<proteinExistence type="predicted"/>
<protein>
    <submittedName>
        <fullName evidence="1">Uncharacterized protein</fullName>
    </submittedName>
</protein>
<evidence type="ECO:0000313" key="2">
    <source>
        <dbReference type="Proteomes" id="UP000821845"/>
    </source>
</evidence>
<evidence type="ECO:0000313" key="1">
    <source>
        <dbReference type="EMBL" id="KAH6935141.1"/>
    </source>
</evidence>
<gene>
    <name evidence="1" type="ORF">HPB50_003533</name>
</gene>
<sequence length="119" mass="13442">MKRNESGVSRFGSFFRRRTLRRIRDSTDNDVLRHLSALLKTPQAASGDKHRCDLLRDATEETQATSAITAKLNRHRKEASPWTRTAEESPSRVNPASEEVARSSSIKEEPHPEALNDSD</sequence>